<organism evidence="1 2">
    <name type="scientific">Emericellopsis atlantica</name>
    <dbReference type="NCBI Taxonomy" id="2614577"/>
    <lineage>
        <taxon>Eukaryota</taxon>
        <taxon>Fungi</taxon>
        <taxon>Dikarya</taxon>
        <taxon>Ascomycota</taxon>
        <taxon>Pezizomycotina</taxon>
        <taxon>Sordariomycetes</taxon>
        <taxon>Hypocreomycetidae</taxon>
        <taxon>Hypocreales</taxon>
        <taxon>Bionectriaceae</taxon>
        <taxon>Emericellopsis</taxon>
    </lineage>
</organism>
<dbReference type="Proteomes" id="UP000887229">
    <property type="component" value="Unassembled WGS sequence"/>
</dbReference>
<name>A0A9P8CMQ8_9HYPO</name>
<gene>
    <name evidence="1" type="ORF">F5Z01DRAFT_690493</name>
</gene>
<comment type="caution">
    <text evidence="1">The sequence shown here is derived from an EMBL/GenBank/DDBJ whole genome shotgun (WGS) entry which is preliminary data.</text>
</comment>
<evidence type="ECO:0000313" key="1">
    <source>
        <dbReference type="EMBL" id="KAG9252703.1"/>
    </source>
</evidence>
<evidence type="ECO:0000313" key="2">
    <source>
        <dbReference type="Proteomes" id="UP000887229"/>
    </source>
</evidence>
<dbReference type="GeneID" id="70297018"/>
<dbReference type="EMBL" id="MU251261">
    <property type="protein sequence ID" value="KAG9252703.1"/>
    <property type="molecule type" value="Genomic_DNA"/>
</dbReference>
<dbReference type="AlphaFoldDB" id="A0A9P8CMQ8"/>
<keyword evidence="2" id="KW-1185">Reference proteome</keyword>
<sequence length="214" mass="24379">MRSRPISLTAALEFCLKKLHMRMQCELGNKYPSLLRCIAAVTAHECIRGPDRDTQQLIIEEAGMLNSSSTSIESFIQYLYTDQIEALKLDNFLEVPLVHVLGKVLDKTPGIKNLWYRDRIVEALVRRLFANYLVREHQKSIWSPSRLDLANVIARPLSGEGNRLPYTSYAGGSRTDLRALHFRSQTSSNIKKKYLSVAIDPDTFPVLFRKTPVT</sequence>
<accession>A0A9P8CMQ8</accession>
<protein>
    <submittedName>
        <fullName evidence="1">Uncharacterized protein</fullName>
    </submittedName>
</protein>
<proteinExistence type="predicted"/>
<dbReference type="RefSeq" id="XP_046116627.1">
    <property type="nucleotide sequence ID" value="XM_046266115.1"/>
</dbReference>
<reference evidence="1" key="1">
    <citation type="journal article" date="2021" name="IMA Fungus">
        <title>Genomic characterization of three marine fungi, including Emericellopsis atlantica sp. nov. with signatures of a generalist lifestyle and marine biomass degradation.</title>
        <authorList>
            <person name="Hagestad O.C."/>
            <person name="Hou L."/>
            <person name="Andersen J.H."/>
            <person name="Hansen E.H."/>
            <person name="Altermark B."/>
            <person name="Li C."/>
            <person name="Kuhnert E."/>
            <person name="Cox R.J."/>
            <person name="Crous P.W."/>
            <person name="Spatafora J.W."/>
            <person name="Lail K."/>
            <person name="Amirebrahimi M."/>
            <person name="Lipzen A."/>
            <person name="Pangilinan J."/>
            <person name="Andreopoulos W."/>
            <person name="Hayes R.D."/>
            <person name="Ng V."/>
            <person name="Grigoriev I.V."/>
            <person name="Jackson S.A."/>
            <person name="Sutton T.D.S."/>
            <person name="Dobson A.D.W."/>
            <person name="Rama T."/>
        </authorList>
    </citation>
    <scope>NUCLEOTIDE SEQUENCE</scope>
    <source>
        <strain evidence="1">TS7</strain>
    </source>
</reference>